<keyword evidence="5" id="KW-0234">DNA repair</keyword>
<dbReference type="SUPFAM" id="SSF82771">
    <property type="entry name" value="GIY-YIG endonuclease"/>
    <property type="match status" value="1"/>
</dbReference>
<feature type="domain" description="UvrC family homology region profile" evidence="8">
    <location>
        <begin position="269"/>
        <end position="473"/>
    </location>
</feature>
<dbReference type="Proteomes" id="UP000837675">
    <property type="component" value="Unassembled WGS sequence"/>
</dbReference>
<dbReference type="InterPro" id="IPR035901">
    <property type="entry name" value="GIY-YIG_endonuc_sf"/>
</dbReference>
<keyword evidence="3" id="KW-0228">DNA excision</keyword>
<dbReference type="PROSITE" id="PS50164">
    <property type="entry name" value="GIY_YIG"/>
    <property type="match status" value="1"/>
</dbReference>
<dbReference type="InterPro" id="IPR036876">
    <property type="entry name" value="UVR_dom_sf"/>
</dbReference>
<reference evidence="9" key="1">
    <citation type="submission" date="2021-06" db="EMBL/GenBank/DDBJ databases">
        <authorList>
            <person name="Nardi T."/>
            <person name="Nardi T."/>
        </authorList>
    </citation>
    <scope>NUCLEOTIDE SEQUENCE</scope>
</reference>
<dbReference type="Gene3D" id="1.10.150.20">
    <property type="entry name" value="5' to 3' exonuclease, C-terminal subdomain"/>
    <property type="match status" value="1"/>
</dbReference>
<sequence length="603" mass="69155">MSLETGIKLINQTIKDITEESGVYKMINAQGEIMYVGKAKNLVRRVHQYTQIERLPNRLKLMVSLLAKIEVLITKSEEEALLLEAQLIKGLQPKFNIALKSDKSFPYLVIDNAHKFPRIFKYRGAKKEKNSYFGPFLVTGDLENLMLNIQKIFKLRSCSDKFFSRRQRPCLLYQISRCSAPCVSKISEADYSKSLKRAKKFLSGDVAELRNELIKEMEITSENLQFEKAAEIRDTIHLFNQLQTEELYNENAYDNIDIFAVYSMQLRNAIQVFSIREGKNVGHANFFLDAIEEGDEIVKTFLLTYYAKKAPPSVIAVNYTDSNTVKVLETLFNIKILNAEKDKSVAKIYSIARKNAEISLIQHMKNDIVADEILQQLQNVFDLDKPIQRIEVYDNSHIQGQYAVGCRVVSDGKQFIKDEYRIFKIRQVKVGDDYSMMHEVLVRRFKKLESTNIPDLILIDGGPNHLAVASAVLKGLNVTNIRAVAIAKGPKRNAGEETFYLDDGQVINFAKDDKVLYYLQRLRDEVHRFAISTHRKLRQKETITSLTSTIPGIGSKRQKILLSAFGSYEKIKQASLKELQQLPNFGKNFALEVYNYLHSKKDE</sequence>
<dbReference type="AlphaFoldDB" id="A0A8S4C2P9"/>
<dbReference type="Gene3D" id="4.10.860.10">
    <property type="entry name" value="UVR domain"/>
    <property type="match status" value="1"/>
</dbReference>
<dbReference type="CDD" id="cd10434">
    <property type="entry name" value="GIY-YIG_UvrC_Cho"/>
    <property type="match status" value="1"/>
</dbReference>
<accession>A0A8S4C2P9</accession>
<dbReference type="Gene3D" id="3.40.1440.10">
    <property type="entry name" value="GIY-YIG endonuclease"/>
    <property type="match status" value="1"/>
</dbReference>
<evidence type="ECO:0000256" key="2">
    <source>
        <dbReference type="ARBA" id="ARBA00022763"/>
    </source>
</evidence>
<dbReference type="EMBL" id="CAJVAF010000297">
    <property type="protein sequence ID" value="CAG7593484.1"/>
    <property type="molecule type" value="Genomic_DNA"/>
</dbReference>
<proteinExistence type="inferred from homology"/>
<evidence type="ECO:0000259" key="7">
    <source>
        <dbReference type="PROSITE" id="PS50164"/>
    </source>
</evidence>
<evidence type="ECO:0000256" key="5">
    <source>
        <dbReference type="ARBA" id="ARBA00023204"/>
    </source>
</evidence>
<name>A0A8S4C2P9_9ACAR</name>
<dbReference type="SMART" id="SM00465">
    <property type="entry name" value="GIYc"/>
    <property type="match status" value="1"/>
</dbReference>
<evidence type="ECO:0000313" key="9">
    <source>
        <dbReference type="EMBL" id="CAG7593484.1"/>
    </source>
</evidence>
<dbReference type="PROSITE" id="PS50165">
    <property type="entry name" value="UVRC"/>
    <property type="match status" value="1"/>
</dbReference>
<dbReference type="NCBIfam" id="TIGR00194">
    <property type="entry name" value="uvrC"/>
    <property type="match status" value="1"/>
</dbReference>
<dbReference type="PANTHER" id="PTHR30562:SF1">
    <property type="entry name" value="UVRABC SYSTEM PROTEIN C"/>
    <property type="match status" value="1"/>
</dbReference>
<dbReference type="Gene3D" id="3.30.420.340">
    <property type="entry name" value="UvrC, RNAse H endonuclease domain"/>
    <property type="match status" value="1"/>
</dbReference>
<dbReference type="InterPro" id="IPR001943">
    <property type="entry name" value="UVR_dom"/>
</dbReference>
<dbReference type="GO" id="GO:0006289">
    <property type="term" value="P:nucleotide-excision repair"/>
    <property type="evidence" value="ECO:0007669"/>
    <property type="project" value="InterPro"/>
</dbReference>
<dbReference type="InterPro" id="IPR047296">
    <property type="entry name" value="GIY-YIG_UvrC_Cho"/>
</dbReference>
<dbReference type="InterPro" id="IPR038476">
    <property type="entry name" value="UvrC_RNase_H_dom_sf"/>
</dbReference>
<dbReference type="PROSITE" id="PS50151">
    <property type="entry name" value="UVR"/>
    <property type="match status" value="1"/>
</dbReference>
<evidence type="ECO:0000256" key="1">
    <source>
        <dbReference type="ARBA" id="ARBA00022490"/>
    </source>
</evidence>
<dbReference type="Pfam" id="PF22920">
    <property type="entry name" value="UvrC_RNaseH"/>
    <property type="match status" value="1"/>
</dbReference>
<keyword evidence="4" id="KW-0267">Excision nuclease</keyword>
<dbReference type="InterPro" id="IPR010994">
    <property type="entry name" value="RuvA_2-like"/>
</dbReference>
<feature type="domain" description="UVR" evidence="6">
    <location>
        <begin position="207"/>
        <end position="242"/>
    </location>
</feature>
<feature type="domain" description="GIY-YIG" evidence="7">
    <location>
        <begin position="19"/>
        <end position="97"/>
    </location>
</feature>
<evidence type="ECO:0000259" key="6">
    <source>
        <dbReference type="PROSITE" id="PS50151"/>
    </source>
</evidence>
<gene>
    <name evidence="9" type="ORF">MHYMCMPASI_00690</name>
</gene>
<evidence type="ECO:0000259" key="8">
    <source>
        <dbReference type="PROSITE" id="PS50165"/>
    </source>
</evidence>
<dbReference type="InterPro" id="IPR001162">
    <property type="entry name" value="UvrC_RNase_H_dom"/>
</dbReference>
<evidence type="ECO:0000313" key="10">
    <source>
        <dbReference type="Proteomes" id="UP000837675"/>
    </source>
</evidence>
<dbReference type="PANTHER" id="PTHR30562">
    <property type="entry name" value="UVRC/OXIDOREDUCTASE"/>
    <property type="match status" value="1"/>
</dbReference>
<comment type="caution">
    <text evidence="9">The sequence shown here is derived from an EMBL/GenBank/DDBJ whole genome shotgun (WGS) entry which is preliminary data.</text>
</comment>
<dbReference type="Pfam" id="PF14520">
    <property type="entry name" value="HHH_5"/>
    <property type="match status" value="1"/>
</dbReference>
<dbReference type="Pfam" id="PF08459">
    <property type="entry name" value="UvrC_RNaseH_dom"/>
    <property type="match status" value="1"/>
</dbReference>
<dbReference type="InterPro" id="IPR000305">
    <property type="entry name" value="GIY-YIG_endonuc"/>
</dbReference>
<dbReference type="Pfam" id="PF01541">
    <property type="entry name" value="GIY-YIG"/>
    <property type="match status" value="1"/>
</dbReference>
<dbReference type="SUPFAM" id="SSF46600">
    <property type="entry name" value="C-terminal UvrC-binding domain of UvrB"/>
    <property type="match status" value="1"/>
</dbReference>
<keyword evidence="1" id="KW-0963">Cytoplasm</keyword>
<organism evidence="9 10">
    <name type="scientific">Hyalomma marginatum</name>
    <dbReference type="NCBI Taxonomy" id="34627"/>
    <lineage>
        <taxon>Eukaryota</taxon>
        <taxon>Metazoa</taxon>
        <taxon>Ecdysozoa</taxon>
        <taxon>Arthropoda</taxon>
        <taxon>Chelicerata</taxon>
        <taxon>Arachnida</taxon>
        <taxon>Acari</taxon>
        <taxon>Parasitiformes</taxon>
        <taxon>Ixodida</taxon>
        <taxon>Ixodoidea</taxon>
        <taxon>Ixodidae</taxon>
        <taxon>Hyalomminae</taxon>
        <taxon>Hyalomma</taxon>
    </lineage>
</organism>
<dbReference type="HAMAP" id="MF_00203">
    <property type="entry name" value="UvrC"/>
    <property type="match status" value="1"/>
</dbReference>
<keyword evidence="10" id="KW-1185">Reference proteome</keyword>
<protein>
    <submittedName>
        <fullName evidence="9">Excinuclease ABC subunit UvrC</fullName>
    </submittedName>
</protein>
<dbReference type="SUPFAM" id="SSF47781">
    <property type="entry name" value="RuvA domain 2-like"/>
    <property type="match status" value="1"/>
</dbReference>
<evidence type="ECO:0000256" key="4">
    <source>
        <dbReference type="ARBA" id="ARBA00022881"/>
    </source>
</evidence>
<dbReference type="GO" id="GO:0009381">
    <property type="term" value="F:excinuclease ABC activity"/>
    <property type="evidence" value="ECO:0007669"/>
    <property type="project" value="InterPro"/>
</dbReference>
<dbReference type="InterPro" id="IPR050066">
    <property type="entry name" value="UvrABC_protein_C"/>
</dbReference>
<dbReference type="FunFam" id="3.40.1440.10:FF:000001">
    <property type="entry name" value="UvrABC system protein C"/>
    <property type="match status" value="1"/>
</dbReference>
<evidence type="ECO:0000256" key="3">
    <source>
        <dbReference type="ARBA" id="ARBA00022769"/>
    </source>
</evidence>
<dbReference type="GO" id="GO:0009380">
    <property type="term" value="C:excinuclease repair complex"/>
    <property type="evidence" value="ECO:0007669"/>
    <property type="project" value="InterPro"/>
</dbReference>
<keyword evidence="2" id="KW-0227">DNA damage</keyword>
<dbReference type="Pfam" id="PF02151">
    <property type="entry name" value="UVR"/>
    <property type="match status" value="1"/>
</dbReference>
<dbReference type="InterPro" id="IPR004791">
    <property type="entry name" value="UvrC"/>
</dbReference>